<feature type="transmembrane region" description="Helical" evidence="1">
    <location>
        <begin position="41"/>
        <end position="60"/>
    </location>
</feature>
<protein>
    <recommendedName>
        <fullName evidence="4">Bestrophin, RFP-TM, chloride channel</fullName>
    </recommendedName>
</protein>
<dbReference type="AlphaFoldDB" id="A0A1K1QCG0"/>
<organism evidence="2 3">
    <name type="scientific">Cellulophaga fucicola</name>
    <dbReference type="NCBI Taxonomy" id="76595"/>
    <lineage>
        <taxon>Bacteria</taxon>
        <taxon>Pseudomonadati</taxon>
        <taxon>Bacteroidota</taxon>
        <taxon>Flavobacteriia</taxon>
        <taxon>Flavobacteriales</taxon>
        <taxon>Flavobacteriaceae</taxon>
        <taxon>Cellulophaga</taxon>
    </lineage>
</organism>
<dbReference type="OrthoDB" id="977563at2"/>
<feature type="transmembrane region" description="Helical" evidence="1">
    <location>
        <begin position="208"/>
        <end position="227"/>
    </location>
</feature>
<evidence type="ECO:0000256" key="1">
    <source>
        <dbReference type="SAM" id="Phobius"/>
    </source>
</evidence>
<dbReference type="Proteomes" id="UP000183257">
    <property type="component" value="Unassembled WGS sequence"/>
</dbReference>
<reference evidence="3" key="1">
    <citation type="submission" date="2016-11" db="EMBL/GenBank/DDBJ databases">
        <authorList>
            <person name="Varghese N."/>
            <person name="Submissions S."/>
        </authorList>
    </citation>
    <scope>NUCLEOTIDE SEQUENCE [LARGE SCALE GENOMIC DNA]</scope>
    <source>
        <strain evidence="3">DSM 24786</strain>
    </source>
</reference>
<dbReference type="PANTHER" id="PTHR36970">
    <property type="entry name" value="UNNAMED PRODUCT"/>
    <property type="match status" value="1"/>
</dbReference>
<dbReference type="PANTHER" id="PTHR36970:SF1">
    <property type="entry name" value="BESTROPHIN HOMOLOG"/>
    <property type="match status" value="1"/>
</dbReference>
<keyword evidence="1" id="KW-0812">Transmembrane</keyword>
<proteinExistence type="predicted"/>
<dbReference type="STRING" id="76595.SAMN05660313_02602"/>
<keyword evidence="1" id="KW-1133">Transmembrane helix</keyword>
<accession>A0A1K1QCG0</accession>
<evidence type="ECO:0000313" key="2">
    <source>
        <dbReference type="EMBL" id="SFW57626.1"/>
    </source>
</evidence>
<dbReference type="EMBL" id="FPIY01000003">
    <property type="protein sequence ID" value="SFW57626.1"/>
    <property type="molecule type" value="Genomic_DNA"/>
</dbReference>
<sequence length="265" mass="30792">MKLHIKRFLLIVNLQTLLISGLAVISTAICIHFKYEAEFPLTLVATSIIFPIVFSIGGAYKRREAALKEYAAIKGYLRAIYFVSRDWIDAPKPENVTKMNNIIYDFFSNFKIMFTSPKSDLIENEKRVYDSFSDFSLYIKHELRGEGLSAGECSRTNQYLQKMMISFESIKHIYQYRTPRTLRAFSSLFIKVLPIVYGPYFAFKAEEMSWGLEFVIPILLTMILVSLENIQEHLENPFDQIGEDDIKFNVDKFIERLNHKSTDSN</sequence>
<keyword evidence="1" id="KW-0472">Membrane</keyword>
<feature type="transmembrane region" description="Helical" evidence="1">
    <location>
        <begin position="181"/>
        <end position="202"/>
    </location>
</feature>
<evidence type="ECO:0000313" key="3">
    <source>
        <dbReference type="Proteomes" id="UP000183257"/>
    </source>
</evidence>
<feature type="transmembrane region" description="Helical" evidence="1">
    <location>
        <begin position="12"/>
        <end position="35"/>
    </location>
</feature>
<name>A0A1K1QCG0_9FLAO</name>
<evidence type="ECO:0008006" key="4">
    <source>
        <dbReference type="Google" id="ProtNLM"/>
    </source>
</evidence>
<keyword evidence="3" id="KW-1185">Reference proteome</keyword>
<dbReference type="RefSeq" id="WP_072304224.1">
    <property type="nucleotide sequence ID" value="NZ_FPIY01000003.1"/>
</dbReference>
<gene>
    <name evidence="2" type="ORF">SAMN05660313_02602</name>
</gene>